<name>A0A9P4X8P5_9HYPO</name>
<reference evidence="3 4" key="1">
    <citation type="submission" date="2018-06" db="EMBL/GenBank/DDBJ databases">
        <title>Genome analysis of cellulolytic fungus Trichoderma lentiforme CFAM-422.</title>
        <authorList>
            <person name="Steindorff A.S."/>
            <person name="Formighieri E.F."/>
            <person name="Midorikawa G.E.O."/>
            <person name="Tamietti M.S."/>
            <person name="Ramos E.Z."/>
            <person name="Silva A.S."/>
            <person name="Bon E.P.S."/>
            <person name="Mendes T.D."/>
            <person name="Damaso M.C.T."/>
            <person name="Favaro L.C.L."/>
        </authorList>
    </citation>
    <scope>NUCLEOTIDE SEQUENCE [LARGE SCALE GENOMIC DNA]</scope>
    <source>
        <strain evidence="3 4">CFAM-422</strain>
    </source>
</reference>
<dbReference type="EMBL" id="QLNT01000016">
    <property type="protein sequence ID" value="KAF3066883.1"/>
    <property type="molecule type" value="Genomic_DNA"/>
</dbReference>
<evidence type="ECO:0000313" key="4">
    <source>
        <dbReference type="Proteomes" id="UP000801864"/>
    </source>
</evidence>
<evidence type="ECO:0000256" key="1">
    <source>
        <dbReference type="ARBA" id="ARBA00023002"/>
    </source>
</evidence>
<evidence type="ECO:0000259" key="2">
    <source>
        <dbReference type="Pfam" id="PF00248"/>
    </source>
</evidence>
<dbReference type="InterPro" id="IPR050791">
    <property type="entry name" value="Aldo-Keto_reductase"/>
</dbReference>
<feature type="domain" description="NADP-dependent oxidoreductase" evidence="2">
    <location>
        <begin position="11"/>
        <end position="313"/>
    </location>
</feature>
<dbReference type="InterPro" id="IPR036812">
    <property type="entry name" value="NAD(P)_OxRdtase_dom_sf"/>
</dbReference>
<dbReference type="GO" id="GO:0016491">
    <property type="term" value="F:oxidoreductase activity"/>
    <property type="evidence" value="ECO:0007669"/>
    <property type="project" value="UniProtKB-KW"/>
</dbReference>
<evidence type="ECO:0000313" key="3">
    <source>
        <dbReference type="EMBL" id="KAF3066883.1"/>
    </source>
</evidence>
<dbReference type="PANTHER" id="PTHR43625">
    <property type="entry name" value="AFLATOXIN B1 ALDEHYDE REDUCTASE"/>
    <property type="match status" value="1"/>
</dbReference>
<dbReference type="InterPro" id="IPR023210">
    <property type="entry name" value="NADP_OxRdtase_dom"/>
</dbReference>
<sequence length="332" mass="36324">MVRFLDKEIGPIGFGLMDFQGLTWRQDPPPLEDAIAVMKAAVDNGLTMWNGGEFYGTPEYNSMTIIKAYFTKYPEDAEKVVLVMKGGIDFNARKPDGSPEGIRRSLDNILKQIGGVKKVDAFNCARRDPEYPLSVTFGVIQKEYIDTGKIGAIALSECGVDTINEAAAVTKIAAAEIELSMFSPDVLNNGIAAACKKHDIPIIAYSPIGKGLLTGGYKNVEDVKKLGAVASFPRFQQEQLEHNLKLVEQVEQFASQKSCTPAQVAINWVRNMSNNPELPLVIPIPGSSTVPRVEENARVVEFTKEEIDTLTNLVTGFETAGTRYPEHAPVNT</sequence>
<comment type="caution">
    <text evidence="3">The sequence shown here is derived from an EMBL/GenBank/DDBJ whole genome shotgun (WGS) entry which is preliminary data.</text>
</comment>
<keyword evidence="4" id="KW-1185">Reference proteome</keyword>
<dbReference type="SUPFAM" id="SSF51430">
    <property type="entry name" value="NAD(P)-linked oxidoreductase"/>
    <property type="match status" value="1"/>
</dbReference>
<accession>A0A9P4X8P5</accession>
<protein>
    <submittedName>
        <fullName evidence="3">Pyridoxal reductase</fullName>
    </submittedName>
</protein>
<keyword evidence="1" id="KW-0560">Oxidoreductase</keyword>
<dbReference type="AlphaFoldDB" id="A0A9P4X8P5"/>
<dbReference type="CDD" id="cd19077">
    <property type="entry name" value="AKR_AKR8A1-2"/>
    <property type="match status" value="1"/>
</dbReference>
<dbReference type="PANTHER" id="PTHR43625:SF78">
    <property type="entry name" value="PYRIDOXAL REDUCTASE-RELATED"/>
    <property type="match status" value="1"/>
</dbReference>
<dbReference type="Proteomes" id="UP000801864">
    <property type="component" value="Unassembled WGS sequence"/>
</dbReference>
<dbReference type="Gene3D" id="3.20.20.100">
    <property type="entry name" value="NADP-dependent oxidoreductase domain"/>
    <property type="match status" value="1"/>
</dbReference>
<proteinExistence type="predicted"/>
<gene>
    <name evidence="3" type="ORF">CFAM422_008787</name>
</gene>
<dbReference type="GO" id="GO:0005737">
    <property type="term" value="C:cytoplasm"/>
    <property type="evidence" value="ECO:0007669"/>
    <property type="project" value="TreeGrafter"/>
</dbReference>
<dbReference type="Pfam" id="PF00248">
    <property type="entry name" value="Aldo_ket_red"/>
    <property type="match status" value="1"/>
</dbReference>
<organism evidence="3 4">
    <name type="scientific">Trichoderma lentiforme</name>
    <dbReference type="NCBI Taxonomy" id="1567552"/>
    <lineage>
        <taxon>Eukaryota</taxon>
        <taxon>Fungi</taxon>
        <taxon>Dikarya</taxon>
        <taxon>Ascomycota</taxon>
        <taxon>Pezizomycotina</taxon>
        <taxon>Sordariomycetes</taxon>
        <taxon>Hypocreomycetidae</taxon>
        <taxon>Hypocreales</taxon>
        <taxon>Hypocreaceae</taxon>
        <taxon>Trichoderma</taxon>
    </lineage>
</organism>